<dbReference type="OrthoDB" id="7004103at2"/>
<gene>
    <name evidence="1" type="ORF">OU5_6173</name>
</gene>
<protein>
    <submittedName>
        <fullName evidence="1">Uncharacterized protein</fullName>
    </submittedName>
</protein>
<reference evidence="1 2" key="1">
    <citation type="journal article" date="2012" name="J. Bacteriol.">
        <title>Genome sequence of cold-adapted Pseudomonas mandelii strain JR-1.</title>
        <authorList>
            <person name="Jang S.H."/>
            <person name="Kim J."/>
            <person name="Kim J."/>
            <person name="Hong S."/>
            <person name="Lee C."/>
        </authorList>
    </citation>
    <scope>NUCLEOTIDE SEQUENCE [LARGE SCALE GENOMIC DNA]</scope>
    <source>
        <strain evidence="1 2">JR-1</strain>
    </source>
</reference>
<sequence>MNDDQKKQALAAWYKLLKEPEIHMDVEEQYDELLKAADEMERTGLISGVEWRKLVKEASTAFATATEGVDGGTSAAAHGHLR</sequence>
<name>A0A024EKE8_9PSED</name>
<organism evidence="1 2">
    <name type="scientific">Pseudomonas mandelii JR-1</name>
    <dbReference type="NCBI Taxonomy" id="1147786"/>
    <lineage>
        <taxon>Bacteria</taxon>
        <taxon>Pseudomonadati</taxon>
        <taxon>Pseudomonadota</taxon>
        <taxon>Gammaproteobacteria</taxon>
        <taxon>Pseudomonadales</taxon>
        <taxon>Pseudomonadaceae</taxon>
        <taxon>Pseudomonas</taxon>
    </lineage>
</organism>
<dbReference type="AlphaFoldDB" id="A0A024EKE8"/>
<dbReference type="HOGENOM" id="CLU_193803_0_0_6"/>
<proteinExistence type="predicted"/>
<dbReference type="RefSeq" id="WP_010455032.1">
    <property type="nucleotide sequence ID" value="NZ_CP005960.1"/>
</dbReference>
<dbReference type="EMBL" id="CP005960">
    <property type="protein sequence ID" value="AHZ73252.1"/>
    <property type="molecule type" value="Genomic_DNA"/>
</dbReference>
<dbReference type="KEGG" id="pman:OU5_6173"/>
<accession>A0A024EKE8</accession>
<evidence type="ECO:0000313" key="1">
    <source>
        <dbReference type="EMBL" id="AHZ73252.1"/>
    </source>
</evidence>
<dbReference type="GeneID" id="46432109"/>
<dbReference type="Proteomes" id="UP000026913">
    <property type="component" value="Chromosome"/>
</dbReference>
<evidence type="ECO:0000313" key="2">
    <source>
        <dbReference type="Proteomes" id="UP000026913"/>
    </source>
</evidence>